<comment type="caution">
    <text evidence="1">The sequence shown here is derived from an EMBL/GenBank/DDBJ whole genome shotgun (WGS) entry which is preliminary data.</text>
</comment>
<sequence length="106" mass="11451">MADGADVFWGRLNVNHSADAPAVVVARIFVAEKMADEWQSLGRTAIGGIPLEEIAHGATSTILKAVDEFGALFKRDVMRFEVGIPAVDGNDPTKDLNYSFFPQSAQ</sequence>
<evidence type="ECO:0000313" key="1">
    <source>
        <dbReference type="EMBL" id="GAI89723.1"/>
    </source>
</evidence>
<dbReference type="AlphaFoldDB" id="X1S9S8"/>
<protein>
    <submittedName>
        <fullName evidence="1">Uncharacterized protein</fullName>
    </submittedName>
</protein>
<dbReference type="EMBL" id="BARW01024234">
    <property type="protein sequence ID" value="GAI89723.1"/>
    <property type="molecule type" value="Genomic_DNA"/>
</dbReference>
<organism evidence="1">
    <name type="scientific">marine sediment metagenome</name>
    <dbReference type="NCBI Taxonomy" id="412755"/>
    <lineage>
        <taxon>unclassified sequences</taxon>
        <taxon>metagenomes</taxon>
        <taxon>ecological metagenomes</taxon>
    </lineage>
</organism>
<accession>X1S9S8</accession>
<name>X1S9S8_9ZZZZ</name>
<reference evidence="1" key="1">
    <citation type="journal article" date="2014" name="Front. Microbiol.">
        <title>High frequency of phylogenetically diverse reductive dehalogenase-homologous genes in deep subseafloor sedimentary metagenomes.</title>
        <authorList>
            <person name="Kawai M."/>
            <person name="Futagami T."/>
            <person name="Toyoda A."/>
            <person name="Takaki Y."/>
            <person name="Nishi S."/>
            <person name="Hori S."/>
            <person name="Arai W."/>
            <person name="Tsubouchi T."/>
            <person name="Morono Y."/>
            <person name="Uchiyama I."/>
            <person name="Ito T."/>
            <person name="Fujiyama A."/>
            <person name="Inagaki F."/>
            <person name="Takami H."/>
        </authorList>
    </citation>
    <scope>NUCLEOTIDE SEQUENCE</scope>
    <source>
        <strain evidence="1">Expedition CK06-06</strain>
    </source>
</reference>
<gene>
    <name evidence="1" type="ORF">S12H4_39997</name>
</gene>
<proteinExistence type="predicted"/>